<dbReference type="SUPFAM" id="SSF103473">
    <property type="entry name" value="MFS general substrate transporter"/>
    <property type="match status" value="1"/>
</dbReference>
<feature type="transmembrane region" description="Helical" evidence="6">
    <location>
        <begin position="87"/>
        <end position="104"/>
    </location>
</feature>
<dbReference type="EMBL" id="CP134050">
    <property type="protein sequence ID" value="WNC15921.1"/>
    <property type="molecule type" value="Genomic_DNA"/>
</dbReference>
<feature type="transmembrane region" description="Helical" evidence="6">
    <location>
        <begin position="144"/>
        <end position="164"/>
    </location>
</feature>
<accession>A0ABY9T9Q0</accession>
<feature type="transmembrane region" description="Helical" evidence="6">
    <location>
        <begin position="320"/>
        <end position="337"/>
    </location>
</feature>
<dbReference type="InterPro" id="IPR005829">
    <property type="entry name" value="Sugar_transporter_CS"/>
</dbReference>
<evidence type="ECO:0000256" key="1">
    <source>
        <dbReference type="ARBA" id="ARBA00004651"/>
    </source>
</evidence>
<feature type="transmembrane region" description="Helical" evidence="6">
    <location>
        <begin position="61"/>
        <end position="80"/>
    </location>
</feature>
<dbReference type="RefSeq" id="WP_310770130.1">
    <property type="nucleotide sequence ID" value="NZ_CP134050.1"/>
</dbReference>
<dbReference type="InterPro" id="IPR011701">
    <property type="entry name" value="MFS"/>
</dbReference>
<proteinExistence type="predicted"/>
<dbReference type="InterPro" id="IPR020846">
    <property type="entry name" value="MFS_dom"/>
</dbReference>
<feature type="transmembrane region" description="Helical" evidence="6">
    <location>
        <begin position="343"/>
        <end position="366"/>
    </location>
</feature>
<feature type="transmembrane region" description="Helical" evidence="6">
    <location>
        <begin position="20"/>
        <end position="41"/>
    </location>
</feature>
<dbReference type="Pfam" id="PF07690">
    <property type="entry name" value="MFS_1"/>
    <property type="match status" value="1"/>
</dbReference>
<gene>
    <name evidence="8" type="ORF">RGB73_06270</name>
</gene>
<dbReference type="CDD" id="cd17365">
    <property type="entry name" value="MFS_PcaK_like"/>
    <property type="match status" value="1"/>
</dbReference>
<evidence type="ECO:0000256" key="5">
    <source>
        <dbReference type="ARBA" id="ARBA00023136"/>
    </source>
</evidence>
<evidence type="ECO:0000256" key="6">
    <source>
        <dbReference type="SAM" id="Phobius"/>
    </source>
</evidence>
<keyword evidence="5 6" id="KW-0472">Membrane</keyword>
<dbReference type="PROSITE" id="PS50850">
    <property type="entry name" value="MFS"/>
    <property type="match status" value="1"/>
</dbReference>
<keyword evidence="2" id="KW-0813">Transport</keyword>
<feature type="transmembrane region" description="Helical" evidence="6">
    <location>
        <begin position="378"/>
        <end position="403"/>
    </location>
</feature>
<evidence type="ECO:0000313" key="9">
    <source>
        <dbReference type="Proteomes" id="UP001256827"/>
    </source>
</evidence>
<keyword evidence="4 6" id="KW-1133">Transmembrane helix</keyword>
<feature type="transmembrane region" description="Helical" evidence="6">
    <location>
        <begin position="110"/>
        <end position="132"/>
    </location>
</feature>
<dbReference type="PANTHER" id="PTHR23508">
    <property type="entry name" value="CARBOXYLIC ACID TRANSPORTER PROTEIN HOMOLOG"/>
    <property type="match status" value="1"/>
</dbReference>
<feature type="transmembrane region" description="Helical" evidence="6">
    <location>
        <begin position="256"/>
        <end position="276"/>
    </location>
</feature>
<feature type="transmembrane region" description="Helical" evidence="6">
    <location>
        <begin position="409"/>
        <end position="428"/>
    </location>
</feature>
<dbReference type="Proteomes" id="UP001256827">
    <property type="component" value="Chromosome"/>
</dbReference>
<dbReference type="Gene3D" id="1.20.1250.20">
    <property type="entry name" value="MFS general substrate transporter like domains"/>
    <property type="match status" value="1"/>
</dbReference>
<dbReference type="PROSITE" id="PS00217">
    <property type="entry name" value="SUGAR_TRANSPORT_2"/>
    <property type="match status" value="1"/>
</dbReference>
<dbReference type="PANTHER" id="PTHR23508:SF10">
    <property type="entry name" value="CARBOXYLIC ACID TRANSPORTER PROTEIN HOMOLOG"/>
    <property type="match status" value="1"/>
</dbReference>
<protein>
    <submittedName>
        <fullName evidence="8">Aromatic acid/H+ symport family MFS transporter</fullName>
    </submittedName>
</protein>
<feature type="domain" description="Major facilitator superfamily (MFS) profile" evidence="7">
    <location>
        <begin position="22"/>
        <end position="433"/>
    </location>
</feature>
<comment type="subcellular location">
    <subcellularLocation>
        <location evidence="1">Cell membrane</location>
        <topology evidence="1">Multi-pass membrane protein</topology>
    </subcellularLocation>
</comment>
<feature type="transmembrane region" description="Helical" evidence="6">
    <location>
        <begin position="288"/>
        <end position="308"/>
    </location>
</feature>
<dbReference type="InterPro" id="IPR036259">
    <property type="entry name" value="MFS_trans_sf"/>
</dbReference>
<evidence type="ECO:0000256" key="2">
    <source>
        <dbReference type="ARBA" id="ARBA00022448"/>
    </source>
</evidence>
<organism evidence="8 9">
    <name type="scientific">Brevibacillus brevis</name>
    <name type="common">Bacillus brevis</name>
    <dbReference type="NCBI Taxonomy" id="1393"/>
    <lineage>
        <taxon>Bacteria</taxon>
        <taxon>Bacillati</taxon>
        <taxon>Bacillota</taxon>
        <taxon>Bacilli</taxon>
        <taxon>Bacillales</taxon>
        <taxon>Paenibacillaceae</taxon>
        <taxon>Brevibacillus</taxon>
    </lineage>
</organism>
<evidence type="ECO:0000256" key="3">
    <source>
        <dbReference type="ARBA" id="ARBA00022692"/>
    </source>
</evidence>
<name>A0ABY9T9Q0_BREBE</name>
<sequence>MRVLNASQMVDRSRFNAFHVALIVWGFIIIMFDGYDIVIYGSVVPVLMKEWSLSSVATGAIGSYATLGTAIGAFAFGYLADKIGRKKVILICVVLFSICIPLAGLMVDPVLFAICRIIAGFGLGGVMPNIIALTTEYAPKASRAAIVSFVFCGYSVGGILAGLVSRAILPDLGWRPIFWIAAIPLLLLPFLLKSLPESYGQLLRKGEHRQVGQILGRVNPEYRPEEQDTFEIGSEAKEAKPSFGKLFENNRRLSTVMFWFACFSCFVLISSLNTWLPKLMMETGYDLRSSLTFVMVLNAGAILGTIVFGRLTDKQGFKKILIPLYVFGAVALSAIGLKTNLWIAYILIAIVGAASIGLQNLLNAYVSQYYPAEIRSTAVGVYTAFGRIGGIVAPMLVGILLSMSLSPQMNLVVLSFSGVIGAIAILLVKEQHGHSKMRLPEEVGIQPKVHT</sequence>
<evidence type="ECO:0000259" key="7">
    <source>
        <dbReference type="PROSITE" id="PS50850"/>
    </source>
</evidence>
<feature type="transmembrane region" description="Helical" evidence="6">
    <location>
        <begin position="176"/>
        <end position="195"/>
    </location>
</feature>
<keyword evidence="3 6" id="KW-0812">Transmembrane</keyword>
<evidence type="ECO:0000313" key="8">
    <source>
        <dbReference type="EMBL" id="WNC15921.1"/>
    </source>
</evidence>
<keyword evidence="9" id="KW-1185">Reference proteome</keyword>
<reference evidence="8 9" key="1">
    <citation type="submission" date="2023-09" db="EMBL/GenBank/DDBJ databases">
        <title>Complete Genome and Methylome dissection of Bacillus brevis NEB573 original source of BbsI restriction endonuclease.</title>
        <authorList>
            <person name="Fomenkov A."/>
            <person name="Roberts R.D."/>
        </authorList>
    </citation>
    <scope>NUCLEOTIDE SEQUENCE [LARGE SCALE GENOMIC DNA]</scope>
    <source>
        <strain evidence="8 9">NEB573</strain>
    </source>
</reference>
<evidence type="ECO:0000256" key="4">
    <source>
        <dbReference type="ARBA" id="ARBA00022989"/>
    </source>
</evidence>